<evidence type="ECO:0000256" key="3">
    <source>
        <dbReference type="ARBA" id="ARBA00004856"/>
    </source>
</evidence>
<dbReference type="GO" id="GO:0030416">
    <property type="term" value="P:methylamine metabolic process"/>
    <property type="evidence" value="ECO:0007669"/>
    <property type="project" value="InterPro"/>
</dbReference>
<evidence type="ECO:0000256" key="5">
    <source>
        <dbReference type="ARBA" id="ARBA00022692"/>
    </source>
</evidence>
<organism evidence="10 11">
    <name type="scientific">Parazoarcus communis SWub3 = DSM 12120</name>
    <dbReference type="NCBI Taxonomy" id="1121029"/>
    <lineage>
        <taxon>Bacteria</taxon>
        <taxon>Pseudomonadati</taxon>
        <taxon>Pseudomonadota</taxon>
        <taxon>Betaproteobacteria</taxon>
        <taxon>Rhodocyclales</taxon>
        <taxon>Zoogloeaceae</taxon>
        <taxon>Parazoarcus</taxon>
    </lineage>
</organism>
<dbReference type="OrthoDB" id="9180460at2"/>
<evidence type="ECO:0000256" key="2">
    <source>
        <dbReference type="ARBA" id="ARBA00004141"/>
    </source>
</evidence>
<dbReference type="RefSeq" id="WP_110524491.1">
    <property type="nucleotide sequence ID" value="NZ_QKOE01000006.1"/>
</dbReference>
<evidence type="ECO:0000313" key="11">
    <source>
        <dbReference type="Proteomes" id="UP000248259"/>
    </source>
</evidence>
<dbReference type="AlphaFoldDB" id="A0A323UWQ1"/>
<evidence type="ECO:0000256" key="1">
    <source>
        <dbReference type="ARBA" id="ARBA00003475"/>
    </source>
</evidence>
<comment type="function">
    <text evidence="1">May be specifically involved in the processing, transport, and/or maturation of the MADH beta-subunit.</text>
</comment>
<feature type="domain" description="Methylamine utilisation protein MauE" evidence="9">
    <location>
        <begin position="9"/>
        <end position="135"/>
    </location>
</feature>
<reference evidence="10 11" key="1">
    <citation type="submission" date="2018-06" db="EMBL/GenBank/DDBJ databases">
        <title>Azoarcus communis strain SWub3 genome.</title>
        <authorList>
            <person name="Zorraquino Salvo V."/>
            <person name="Toubiana D."/>
            <person name="Blumwald E."/>
        </authorList>
    </citation>
    <scope>NUCLEOTIDE SEQUENCE [LARGE SCALE GENOMIC DNA]</scope>
    <source>
        <strain evidence="10 11">SWub3</strain>
    </source>
</reference>
<evidence type="ECO:0000313" key="10">
    <source>
        <dbReference type="EMBL" id="PZA16651.1"/>
    </source>
</evidence>
<comment type="caution">
    <text evidence="10">The sequence shown here is derived from an EMBL/GenBank/DDBJ whole genome shotgun (WGS) entry which is preliminary data.</text>
</comment>
<dbReference type="InterPro" id="IPR009908">
    <property type="entry name" value="Methylamine_util_MauE"/>
</dbReference>
<name>A0A323UWQ1_9RHOO</name>
<dbReference type="Pfam" id="PF07291">
    <property type="entry name" value="MauE"/>
    <property type="match status" value="1"/>
</dbReference>
<keyword evidence="11" id="KW-1185">Reference proteome</keyword>
<dbReference type="EMBL" id="QKOE01000006">
    <property type="protein sequence ID" value="PZA16651.1"/>
    <property type="molecule type" value="Genomic_DNA"/>
</dbReference>
<gene>
    <name evidence="10" type="ORF">DNK49_11115</name>
</gene>
<comment type="subcellular location">
    <subcellularLocation>
        <location evidence="2">Membrane</location>
        <topology evidence="2">Multi-pass membrane protein</topology>
    </subcellularLocation>
</comment>
<feature type="transmembrane region" description="Helical" evidence="8">
    <location>
        <begin position="78"/>
        <end position="97"/>
    </location>
</feature>
<feature type="transmembrane region" description="Helical" evidence="8">
    <location>
        <begin position="143"/>
        <end position="166"/>
    </location>
</feature>
<dbReference type="GO" id="GO:0016020">
    <property type="term" value="C:membrane"/>
    <property type="evidence" value="ECO:0007669"/>
    <property type="project" value="UniProtKB-SubCell"/>
</dbReference>
<keyword evidence="7 8" id="KW-0472">Membrane</keyword>
<comment type="pathway">
    <text evidence="3">One-carbon metabolism; methylamine degradation.</text>
</comment>
<feature type="transmembrane region" description="Helical" evidence="8">
    <location>
        <begin position="117"/>
        <end position="136"/>
    </location>
</feature>
<dbReference type="UniPathway" id="UPA00895"/>
<evidence type="ECO:0000256" key="6">
    <source>
        <dbReference type="ARBA" id="ARBA00022989"/>
    </source>
</evidence>
<sequence>MDALVIDPVLARACGAALAVILIVGAWQKLRDLAVFEASVELYRLLPEALVPLFARLFPVLEAMAGVALLFDASRSLGLALGLLVLGAATLGVAINVSRGHTEIDCGCGGAEGHTRLSLALVARNLVLLGMLVAGAQFGSERALVWIDYLSVAGGTLMLLTLYAAANQLIANHPHLAQMRSGS</sequence>
<protein>
    <recommendedName>
        <fullName evidence="4">Methylamine utilization protein MauE</fullName>
    </recommendedName>
</protein>
<evidence type="ECO:0000256" key="8">
    <source>
        <dbReference type="SAM" id="Phobius"/>
    </source>
</evidence>
<accession>A0A323UWQ1</accession>
<proteinExistence type="predicted"/>
<dbReference type="Proteomes" id="UP000248259">
    <property type="component" value="Unassembled WGS sequence"/>
</dbReference>
<evidence type="ECO:0000256" key="7">
    <source>
        <dbReference type="ARBA" id="ARBA00023136"/>
    </source>
</evidence>
<evidence type="ECO:0000256" key="4">
    <source>
        <dbReference type="ARBA" id="ARBA00019078"/>
    </source>
</evidence>
<feature type="transmembrane region" description="Helical" evidence="8">
    <location>
        <begin position="9"/>
        <end position="30"/>
    </location>
</feature>
<evidence type="ECO:0000259" key="9">
    <source>
        <dbReference type="Pfam" id="PF07291"/>
    </source>
</evidence>
<keyword evidence="6 8" id="KW-1133">Transmembrane helix</keyword>
<keyword evidence="5 8" id="KW-0812">Transmembrane</keyword>